<name>A0A9Q1Q7K3_9CARY</name>
<feature type="region of interest" description="Disordered" evidence="1">
    <location>
        <begin position="89"/>
        <end position="132"/>
    </location>
</feature>
<comment type="caution">
    <text evidence="2">The sequence shown here is derived from an EMBL/GenBank/DDBJ whole genome shotgun (WGS) entry which is preliminary data.</text>
</comment>
<dbReference type="Proteomes" id="UP001153076">
    <property type="component" value="Unassembled WGS sequence"/>
</dbReference>
<dbReference type="AlphaFoldDB" id="A0A9Q1Q7K3"/>
<accession>A0A9Q1Q7K3</accession>
<proteinExistence type="predicted"/>
<gene>
    <name evidence="2" type="ORF">Cgig2_027407</name>
</gene>
<keyword evidence="3" id="KW-1185">Reference proteome</keyword>
<reference evidence="2" key="1">
    <citation type="submission" date="2022-04" db="EMBL/GenBank/DDBJ databases">
        <title>Carnegiea gigantea Genome sequencing and assembly v2.</title>
        <authorList>
            <person name="Copetti D."/>
            <person name="Sanderson M.J."/>
            <person name="Burquez A."/>
            <person name="Wojciechowski M.F."/>
        </authorList>
    </citation>
    <scope>NUCLEOTIDE SEQUENCE</scope>
    <source>
        <strain evidence="2">SGP5-SGP5p</strain>
        <tissue evidence="2">Aerial part</tissue>
    </source>
</reference>
<protein>
    <submittedName>
        <fullName evidence="2">Uncharacterized protein</fullName>
    </submittedName>
</protein>
<evidence type="ECO:0000313" key="3">
    <source>
        <dbReference type="Proteomes" id="UP001153076"/>
    </source>
</evidence>
<evidence type="ECO:0000256" key="1">
    <source>
        <dbReference type="SAM" id="MobiDB-lite"/>
    </source>
</evidence>
<organism evidence="2 3">
    <name type="scientific">Carnegiea gigantea</name>
    <dbReference type="NCBI Taxonomy" id="171969"/>
    <lineage>
        <taxon>Eukaryota</taxon>
        <taxon>Viridiplantae</taxon>
        <taxon>Streptophyta</taxon>
        <taxon>Embryophyta</taxon>
        <taxon>Tracheophyta</taxon>
        <taxon>Spermatophyta</taxon>
        <taxon>Magnoliopsida</taxon>
        <taxon>eudicotyledons</taxon>
        <taxon>Gunneridae</taxon>
        <taxon>Pentapetalae</taxon>
        <taxon>Caryophyllales</taxon>
        <taxon>Cactineae</taxon>
        <taxon>Cactaceae</taxon>
        <taxon>Cactoideae</taxon>
        <taxon>Echinocereeae</taxon>
        <taxon>Carnegiea</taxon>
    </lineage>
</organism>
<evidence type="ECO:0000313" key="2">
    <source>
        <dbReference type="EMBL" id="KAJ8431100.1"/>
    </source>
</evidence>
<dbReference type="EMBL" id="JAKOGI010000720">
    <property type="protein sequence ID" value="KAJ8431100.1"/>
    <property type="molecule type" value="Genomic_DNA"/>
</dbReference>
<feature type="compositionally biased region" description="Polar residues" evidence="1">
    <location>
        <begin position="90"/>
        <end position="101"/>
    </location>
</feature>
<feature type="region of interest" description="Disordered" evidence="1">
    <location>
        <begin position="159"/>
        <end position="192"/>
    </location>
</feature>
<sequence length="226" mass="24769">MVLNVLNVRLEVAFPIPKIILHGPHAHASNPATRPWLSSHFLEWSRPLSCQRPLPADATAWSYCPSRPPFLFLAFPSGACTWSPIPPTCGASSGDRQSAPQSRALELSRQRRSHGLQPPSNGLGEEKTTKKKGIERRNLTLAMVICSSVTLVGSALEDQPLRSPRPKLPYSQRLPLLDAGRPAGSHESPLERETALLLQKLPALEASFARTVPWPSSPWEGMSRPS</sequence>